<dbReference type="RefSeq" id="WP_110012380.1">
    <property type="nucleotide sequence ID" value="NZ_QGUB01000007.1"/>
</dbReference>
<dbReference type="EMBL" id="QGUB01000007">
    <property type="protein sequence ID" value="PWW44591.1"/>
    <property type="molecule type" value="Genomic_DNA"/>
</dbReference>
<sequence length="250" mass="28046">MQLPTNAERFERIDALRGLAVVWMTFYHLGFDLNHFGLWSQDFLRDPFWTLQRVAIVSLFLLCAGLGQAVAWRQGVACDRFLRRWTQVAACALLVTAGSFLMFPLSFIHFGVLHSMAVMLLVARLSAGWRSHWLWLAGALALLLPQLVQATVGPGALADALDSRAHNWLGLVTRRPYTEDYVPVFPWLGVVWWGLALGKMLLARPAPLLAGPLPRGAAPLAWLGRHSLIYYMLHQPVMIGALLVWEELAR</sequence>
<dbReference type="InterPro" id="IPR012429">
    <property type="entry name" value="HGSNAT_cat"/>
</dbReference>
<evidence type="ECO:0000313" key="3">
    <source>
        <dbReference type="EMBL" id="PWW44591.1"/>
    </source>
</evidence>
<feature type="transmembrane region" description="Helical" evidence="1">
    <location>
        <begin position="12"/>
        <end position="31"/>
    </location>
</feature>
<evidence type="ECO:0000256" key="1">
    <source>
        <dbReference type="SAM" id="Phobius"/>
    </source>
</evidence>
<dbReference type="Proteomes" id="UP000246483">
    <property type="component" value="Unassembled WGS sequence"/>
</dbReference>
<name>A0A317R8W7_9BURK</name>
<reference evidence="3 4" key="1">
    <citation type="submission" date="2018-05" db="EMBL/GenBank/DDBJ databases">
        <title>Genomic Encyclopedia of Type Strains, Phase IV (KMG-IV): sequencing the most valuable type-strain genomes for metagenomic binning, comparative biology and taxonomic classification.</title>
        <authorList>
            <person name="Goeker M."/>
        </authorList>
    </citation>
    <scope>NUCLEOTIDE SEQUENCE [LARGE SCALE GENOMIC DNA]</scope>
    <source>
        <strain evidence="3 4">DSM 26006</strain>
    </source>
</reference>
<gene>
    <name evidence="3" type="ORF">DFR36_10757</name>
</gene>
<proteinExistence type="predicted"/>
<feature type="transmembrane region" description="Helical" evidence="1">
    <location>
        <begin position="133"/>
        <end position="152"/>
    </location>
</feature>
<evidence type="ECO:0000259" key="2">
    <source>
        <dbReference type="Pfam" id="PF07786"/>
    </source>
</evidence>
<dbReference type="OrthoDB" id="9807591at2"/>
<comment type="caution">
    <text evidence="3">The sequence shown here is derived from an EMBL/GenBank/DDBJ whole genome shotgun (WGS) entry which is preliminary data.</text>
</comment>
<protein>
    <submittedName>
        <fullName evidence="3">Putative membrane protein</fullName>
    </submittedName>
</protein>
<accession>A0A317R8W7</accession>
<keyword evidence="1" id="KW-0812">Transmembrane</keyword>
<dbReference type="AlphaFoldDB" id="A0A317R8W7"/>
<keyword evidence="1" id="KW-1133">Transmembrane helix</keyword>
<feature type="transmembrane region" description="Helical" evidence="1">
    <location>
        <begin position="228"/>
        <end position="245"/>
    </location>
</feature>
<organism evidence="3 4">
    <name type="scientific">Melaminivora alkalimesophila</name>
    <dbReference type="NCBI Taxonomy" id="1165852"/>
    <lineage>
        <taxon>Bacteria</taxon>
        <taxon>Pseudomonadati</taxon>
        <taxon>Pseudomonadota</taxon>
        <taxon>Betaproteobacteria</taxon>
        <taxon>Burkholderiales</taxon>
        <taxon>Comamonadaceae</taxon>
        <taxon>Melaminivora</taxon>
    </lineage>
</organism>
<keyword evidence="4" id="KW-1185">Reference proteome</keyword>
<feature type="domain" description="Heparan-alpha-glucosaminide N-acetyltransferase catalytic" evidence="2">
    <location>
        <begin position="9"/>
        <end position="236"/>
    </location>
</feature>
<evidence type="ECO:0000313" key="4">
    <source>
        <dbReference type="Proteomes" id="UP000246483"/>
    </source>
</evidence>
<feature type="transmembrane region" description="Helical" evidence="1">
    <location>
        <begin position="51"/>
        <end position="72"/>
    </location>
</feature>
<feature type="transmembrane region" description="Helical" evidence="1">
    <location>
        <begin position="184"/>
        <end position="202"/>
    </location>
</feature>
<dbReference type="Pfam" id="PF07786">
    <property type="entry name" value="HGSNAT_cat"/>
    <property type="match status" value="1"/>
</dbReference>
<keyword evidence="1" id="KW-0472">Membrane</keyword>